<sequence length="38" mass="4289">MTKCELRIGDRNDSHNLDETRKRKTCRVPGAGNMQSIG</sequence>
<accession>A0A127Q166</accession>
<dbReference type="EMBL" id="CP013234">
    <property type="protein sequence ID" value="AMP03575.1"/>
    <property type="molecule type" value="Genomic_DNA"/>
</dbReference>
<dbReference type="KEGG" id="cpra:CPter91_1192"/>
<dbReference type="Proteomes" id="UP000074561">
    <property type="component" value="Chromosome"/>
</dbReference>
<gene>
    <name evidence="2" type="ORF">CPter91_1192</name>
</gene>
<evidence type="ECO:0000313" key="2">
    <source>
        <dbReference type="EMBL" id="AMP03575.1"/>
    </source>
</evidence>
<evidence type="ECO:0000313" key="3">
    <source>
        <dbReference type="Proteomes" id="UP000074561"/>
    </source>
</evidence>
<feature type="region of interest" description="Disordered" evidence="1">
    <location>
        <begin position="1"/>
        <end position="38"/>
    </location>
</feature>
<reference evidence="2 3" key="1">
    <citation type="submission" date="2015-11" db="EMBL/GenBank/DDBJ databases">
        <title>Exploring the genomic traits of fungus-feeding bacterial genus Collimonas.</title>
        <authorList>
            <person name="Song C."/>
            <person name="Schmidt R."/>
            <person name="de Jager V."/>
            <person name="Krzyzanowska D."/>
            <person name="Jongedijk E."/>
            <person name="Cankar K."/>
            <person name="Beekwilder J."/>
            <person name="van Veen A."/>
            <person name="de Boer W."/>
            <person name="van Veen J.A."/>
            <person name="Garbeva P."/>
        </authorList>
    </citation>
    <scope>NUCLEOTIDE SEQUENCE [LARGE SCALE GENOMIC DNA]</scope>
    <source>
        <strain evidence="2 3">Ter91</strain>
    </source>
</reference>
<dbReference type="AlphaFoldDB" id="A0A127Q166"/>
<feature type="compositionally biased region" description="Basic and acidic residues" evidence="1">
    <location>
        <begin position="1"/>
        <end position="21"/>
    </location>
</feature>
<organism evidence="2 3">
    <name type="scientific">Collimonas pratensis</name>
    <dbReference type="NCBI Taxonomy" id="279113"/>
    <lineage>
        <taxon>Bacteria</taxon>
        <taxon>Pseudomonadati</taxon>
        <taxon>Pseudomonadota</taxon>
        <taxon>Betaproteobacteria</taxon>
        <taxon>Burkholderiales</taxon>
        <taxon>Oxalobacteraceae</taxon>
        <taxon>Collimonas</taxon>
    </lineage>
</organism>
<dbReference type="STRING" id="279113.CPter91_1192"/>
<name>A0A127Q166_9BURK</name>
<proteinExistence type="predicted"/>
<evidence type="ECO:0000256" key="1">
    <source>
        <dbReference type="SAM" id="MobiDB-lite"/>
    </source>
</evidence>
<protein>
    <submittedName>
        <fullName evidence="2">Uncharacterized protein</fullName>
    </submittedName>
</protein>